<dbReference type="Gene3D" id="3.30.70.2860">
    <property type="match status" value="1"/>
</dbReference>
<organism evidence="3 4">
    <name type="scientific">Thalassoglobus polymorphus</name>
    <dbReference type="NCBI Taxonomy" id="2527994"/>
    <lineage>
        <taxon>Bacteria</taxon>
        <taxon>Pseudomonadati</taxon>
        <taxon>Planctomycetota</taxon>
        <taxon>Planctomycetia</taxon>
        <taxon>Planctomycetales</taxon>
        <taxon>Planctomycetaceae</taxon>
        <taxon>Thalassoglobus</taxon>
    </lineage>
</organism>
<dbReference type="PANTHER" id="PTHR13939">
    <property type="entry name" value="NICOTINAMIDE-NUCLEOTIDE AMIDOHYDROLASE PNCC"/>
    <property type="match status" value="1"/>
</dbReference>
<dbReference type="SUPFAM" id="SSF53218">
    <property type="entry name" value="Molybdenum cofactor biosynthesis proteins"/>
    <property type="match status" value="1"/>
</dbReference>
<dbReference type="Gene3D" id="3.90.950.20">
    <property type="entry name" value="CinA-like"/>
    <property type="match status" value="1"/>
</dbReference>
<dbReference type="InterPro" id="IPR008136">
    <property type="entry name" value="CinA_C"/>
</dbReference>
<dbReference type="EMBL" id="CP036267">
    <property type="protein sequence ID" value="QDT32795.1"/>
    <property type="molecule type" value="Genomic_DNA"/>
</dbReference>
<dbReference type="Pfam" id="PF00994">
    <property type="entry name" value="MoCF_biosynth"/>
    <property type="match status" value="1"/>
</dbReference>
<dbReference type="SMART" id="SM00852">
    <property type="entry name" value="MoCF_biosynth"/>
    <property type="match status" value="1"/>
</dbReference>
<dbReference type="InterPro" id="IPR050101">
    <property type="entry name" value="CinA"/>
</dbReference>
<comment type="similarity">
    <text evidence="1">Belongs to the CinA family.</text>
</comment>
<accession>A0A517QMG8</accession>
<dbReference type="Pfam" id="PF02464">
    <property type="entry name" value="CinA"/>
    <property type="match status" value="1"/>
</dbReference>
<dbReference type="PANTHER" id="PTHR13939:SF0">
    <property type="entry name" value="NMN AMIDOHYDROLASE-LIKE PROTEIN YFAY"/>
    <property type="match status" value="1"/>
</dbReference>
<dbReference type="OrthoDB" id="9801454at2"/>
<dbReference type="HAMAP" id="MF_00226_B">
    <property type="entry name" value="CinA_B"/>
    <property type="match status" value="1"/>
</dbReference>
<dbReference type="AlphaFoldDB" id="A0A517QMG8"/>
<dbReference type="InterPro" id="IPR008135">
    <property type="entry name" value="Competence-induced_CinA"/>
</dbReference>
<name>A0A517QMG8_9PLAN</name>
<evidence type="ECO:0000313" key="3">
    <source>
        <dbReference type="EMBL" id="QDT32795.1"/>
    </source>
</evidence>
<dbReference type="Gene3D" id="3.40.980.10">
    <property type="entry name" value="MoaB/Mog-like domain"/>
    <property type="match status" value="1"/>
</dbReference>
<dbReference type="InterPro" id="IPR041424">
    <property type="entry name" value="CinA_KH"/>
</dbReference>
<keyword evidence="4" id="KW-1185">Reference proteome</keyword>
<dbReference type="KEGG" id="tpol:Mal48_20420"/>
<protein>
    <recommendedName>
        <fullName evidence="1">CinA-like protein</fullName>
    </recommendedName>
</protein>
<dbReference type="Pfam" id="PF18146">
    <property type="entry name" value="CinA_KH"/>
    <property type="match status" value="1"/>
</dbReference>
<sequence length="401" mass="43175">MFAEIIAIGTELTSGAKLDTNSQWLSLQLAELGIPVLFHTTVADDLQANIDALKIAAGRVDFIFVTGGLGPTLDDLTRHAIAGLLNVDLVEDAASMEHLEGFFVSRGREMPERNRIQAMFPAGSTSLVNPVGTAPGIWAEYPRQGAMPCMVAAMPGVPSEMHRMFQEQVKPLLPGGDVLIRRARINCFGIGESATEEILGDLTARGNDPEVGITAHEATITLRINAQGSNEAECLEKIDGARKIIRAKLSEFVFGEEDEELEDVIMRDLVKQGKTFATVEHATAGLLAQWIAHVPDATDCYRGGNVSVSSSGSSEISLKAQAEDFRKAVDADYVIAIGGEAIRTNESGRLISEIPIVLIGDSVRTQELLTWTGNPAITKGRTAKCALNLLRQELMKKSEPA</sequence>
<feature type="domain" description="MoaB/Mog" evidence="2">
    <location>
        <begin position="4"/>
        <end position="176"/>
    </location>
</feature>
<gene>
    <name evidence="3" type="primary">cinA</name>
    <name evidence="3" type="ORF">Mal48_20420</name>
</gene>
<evidence type="ECO:0000259" key="2">
    <source>
        <dbReference type="SMART" id="SM00852"/>
    </source>
</evidence>
<dbReference type="SUPFAM" id="SSF142433">
    <property type="entry name" value="CinA-like"/>
    <property type="match status" value="1"/>
</dbReference>
<proteinExistence type="inferred from homology"/>
<reference evidence="3 4" key="1">
    <citation type="submission" date="2019-02" db="EMBL/GenBank/DDBJ databases">
        <title>Deep-cultivation of Planctomycetes and their phenomic and genomic characterization uncovers novel biology.</title>
        <authorList>
            <person name="Wiegand S."/>
            <person name="Jogler M."/>
            <person name="Boedeker C."/>
            <person name="Pinto D."/>
            <person name="Vollmers J."/>
            <person name="Rivas-Marin E."/>
            <person name="Kohn T."/>
            <person name="Peeters S.H."/>
            <person name="Heuer A."/>
            <person name="Rast P."/>
            <person name="Oberbeckmann S."/>
            <person name="Bunk B."/>
            <person name="Jeske O."/>
            <person name="Meyerdierks A."/>
            <person name="Storesund J.E."/>
            <person name="Kallscheuer N."/>
            <person name="Luecker S."/>
            <person name="Lage O.M."/>
            <person name="Pohl T."/>
            <person name="Merkel B.J."/>
            <person name="Hornburger P."/>
            <person name="Mueller R.-W."/>
            <person name="Bruemmer F."/>
            <person name="Labrenz M."/>
            <person name="Spormann A.M."/>
            <person name="Op den Camp H."/>
            <person name="Overmann J."/>
            <person name="Amann R."/>
            <person name="Jetten M.S.M."/>
            <person name="Mascher T."/>
            <person name="Medema M.H."/>
            <person name="Devos D.P."/>
            <person name="Kaster A.-K."/>
            <person name="Ovreas L."/>
            <person name="Rohde M."/>
            <person name="Galperin M.Y."/>
            <person name="Jogler C."/>
        </authorList>
    </citation>
    <scope>NUCLEOTIDE SEQUENCE [LARGE SCALE GENOMIC DNA]</scope>
    <source>
        <strain evidence="3 4">Mal48</strain>
    </source>
</reference>
<dbReference type="Proteomes" id="UP000315724">
    <property type="component" value="Chromosome"/>
</dbReference>
<evidence type="ECO:0000256" key="1">
    <source>
        <dbReference type="HAMAP-Rule" id="MF_00226"/>
    </source>
</evidence>
<dbReference type="CDD" id="cd00885">
    <property type="entry name" value="cinA"/>
    <property type="match status" value="1"/>
</dbReference>
<evidence type="ECO:0000313" key="4">
    <source>
        <dbReference type="Proteomes" id="UP000315724"/>
    </source>
</evidence>
<dbReference type="InterPro" id="IPR001453">
    <property type="entry name" value="MoaB/Mog_dom"/>
</dbReference>
<dbReference type="PIRSF" id="PIRSF006728">
    <property type="entry name" value="CinA"/>
    <property type="match status" value="1"/>
</dbReference>
<dbReference type="RefSeq" id="WP_145198326.1">
    <property type="nucleotide sequence ID" value="NZ_CP036267.1"/>
</dbReference>
<dbReference type="InterPro" id="IPR036425">
    <property type="entry name" value="MoaB/Mog-like_dom_sf"/>
</dbReference>
<dbReference type="InterPro" id="IPR036653">
    <property type="entry name" value="CinA-like_C"/>
</dbReference>